<evidence type="ECO:0000313" key="4">
    <source>
        <dbReference type="Proteomes" id="UP000239340"/>
    </source>
</evidence>
<reference evidence="3 4" key="1">
    <citation type="submission" date="2017-10" db="EMBL/GenBank/DDBJ databases">
        <title>Analysis of the genome sequences of Rhizobium populations associated to common bean (phaseolus vulgaris).</title>
        <authorList>
            <person name="Bustos P."/>
            <person name="Santamaria R.I."/>
            <person name="Miranda-Sanchez F."/>
            <person name="Perez-Carrascal O."/>
            <person name="Juarez S."/>
            <person name="Lozano L."/>
            <person name="Martinez-Flores I."/>
            <person name="Vinuesa P."/>
            <person name="Martinez-Romero E."/>
            <person name="Cevallos M.A."/>
            <person name="Romero D."/>
            <person name="Davila G."/>
            <person name="Gonzalez V."/>
        </authorList>
    </citation>
    <scope>NUCLEOTIDE SEQUENCE [LARGE SCALE GENOMIC DNA]</scope>
    <source>
        <strain evidence="3 4">NXT3</strain>
        <plasmid evidence="4">Plasmid psfrenxt3c</plasmid>
    </source>
</reference>
<keyword evidence="2" id="KW-0812">Transmembrane</keyword>
<keyword evidence="3" id="KW-0614">Plasmid</keyword>
<gene>
    <name evidence="3" type="ORF">NXT3_PC00711</name>
</gene>
<organism evidence="3 4">
    <name type="scientific">Rhizobium fredii</name>
    <name type="common">Sinorhizobium fredii</name>
    <dbReference type="NCBI Taxonomy" id="380"/>
    <lineage>
        <taxon>Bacteria</taxon>
        <taxon>Pseudomonadati</taxon>
        <taxon>Pseudomonadota</taxon>
        <taxon>Alphaproteobacteria</taxon>
        <taxon>Hyphomicrobiales</taxon>
        <taxon>Rhizobiaceae</taxon>
        <taxon>Sinorhizobium/Ensifer group</taxon>
        <taxon>Sinorhizobium</taxon>
    </lineage>
</organism>
<protein>
    <submittedName>
        <fullName evidence="3">Uncharacterized protein</fullName>
    </submittedName>
</protein>
<evidence type="ECO:0000313" key="3">
    <source>
        <dbReference type="EMBL" id="AUX79872.1"/>
    </source>
</evidence>
<keyword evidence="2" id="KW-1133">Transmembrane helix</keyword>
<dbReference type="EMBL" id="CP024310">
    <property type="protein sequence ID" value="AUX79872.1"/>
    <property type="molecule type" value="Genomic_DNA"/>
</dbReference>
<geneLocation type="plasmid" evidence="4">
    <name>psfrenxt3c</name>
</geneLocation>
<name>A0A2L0HFD5_RHIFR</name>
<proteinExistence type="predicted"/>
<dbReference type="AlphaFoldDB" id="A0A2L0HFD5"/>
<evidence type="ECO:0000256" key="1">
    <source>
        <dbReference type="SAM" id="MobiDB-lite"/>
    </source>
</evidence>
<accession>A0A2L0HFD5</accession>
<feature type="transmembrane region" description="Helical" evidence="2">
    <location>
        <begin position="53"/>
        <end position="72"/>
    </location>
</feature>
<sequence length="73" mass="8464">MRWSERNKPKPSARRPADPEGPVVSWKPAGTLFPAQRYPDMVNNYRDSEMKGIVLWLMGVPLIVIVLLYMFVF</sequence>
<evidence type="ECO:0000256" key="2">
    <source>
        <dbReference type="SAM" id="Phobius"/>
    </source>
</evidence>
<keyword evidence="2" id="KW-0472">Membrane</keyword>
<dbReference type="Proteomes" id="UP000239340">
    <property type="component" value="Plasmid pSfreNXT3c"/>
</dbReference>
<feature type="region of interest" description="Disordered" evidence="1">
    <location>
        <begin position="1"/>
        <end position="23"/>
    </location>
</feature>